<keyword evidence="7" id="KW-0346">Stress response</keyword>
<dbReference type="Pfam" id="PF00258">
    <property type="entry name" value="Flavodoxin_1"/>
    <property type="match status" value="1"/>
</dbReference>
<dbReference type="InterPro" id="IPR058240">
    <property type="entry name" value="rSAM_sf"/>
</dbReference>
<comment type="caution">
    <text evidence="7">The sequence shown here is derived from an EMBL/GenBank/DDBJ whole genome shotgun (WGS) entry which is preliminary data.</text>
</comment>
<feature type="domain" description="Flavodoxin-like" evidence="6">
    <location>
        <begin position="1248"/>
        <end position="1391"/>
    </location>
</feature>
<evidence type="ECO:0000313" key="7">
    <source>
        <dbReference type="EMBL" id="OLP86898.1"/>
    </source>
</evidence>
<dbReference type="InterPro" id="IPR019805">
    <property type="entry name" value="Heat_shock_protein_90_CS"/>
</dbReference>
<evidence type="ECO:0000313" key="8">
    <source>
        <dbReference type="Proteomes" id="UP000186817"/>
    </source>
</evidence>
<evidence type="ECO:0000256" key="3">
    <source>
        <dbReference type="ARBA" id="ARBA00022840"/>
    </source>
</evidence>
<dbReference type="PRINTS" id="PR00775">
    <property type="entry name" value="HEATSHOCK90"/>
</dbReference>
<sequence length="1782" mass="197223">MIKLGLSIDDDDEGLGDDDDLPALSKLRDHIKVPNTNPSIRGLIINTFYSNKEIFLRELISNASDALDKIRYESITDPDKIEDFAEKLSGAAQLLHQSSWARFGIVRLDWIIPDKTNSTLTIEDSGIGMTKNAKSGTKAFMEAMAAGGDISMIGQFGVGFYSAYLVSDKVRVVSKHNDDEQYIWESGAGGSFTVQKDTELVHGEIKRGTKIICYLKEDQSEFLEERRLKDLVKKHSEFIGFPIELYVEKSKEKEDSEEEEEEKKDEKEGAGWGRGQGWQSGYWFGGDEPKIEEVDEEKEKEEKKKKTKKVKEVSHEWERLGGWQFCGQLNKNKPLWMRKSEDVTNEEYASFYKSLSNDWEDHLAVKHFSVEGQLEFRALLFVPRRAPFDLFETKKKRNNIKLYVRRVFIMDDCEELMPEWLNFVKGVVDSEDLPLNISRETLQQNKILRVIKKNLVKKCLEMFAEIAEKKDDYKKFYEQFGKCLKLGVHEDSTNRTKLAELLRYHTSKSGDEQISLKEYVDRMKEGQNDIYYITGESIAAVSSSPFLETLRKKGIEALDKIRYESITDPDKIEDFVEKLSGQAATGAAQLLHQSSWARFGIVRLDWIIPDKTNSTLTIEDSGIGMTKNVQVTPKKQCAKSGTKAFMEAMAAGGDISMIGQFRVKAKRSTKVGKAWAINKDPRARTLGVSIHEHRGAFGDDGSGAVRQRTGEQPARLQRVPEAIPEAVRARWQRTQAAFIDFHSCFLSSHGGGQSEFPVAAKHSEDLDLLFGSKPSTSSPSVVPAVPRGGVEDPALEQPECLLCACWVLLLMFVPFTFDVQWHAPTFDVDWAILASARSADASWVKRLRQERELKAVHLELTTRCNAACPQCPRNLQGGVENPVLAAHHSELSLEDVRAILPPGFLRQLRKVYLCGNFGDPAVAQDCAEVIRYLLSVGGSRVGLFTNGGARSPVWWEELSIPELGSIMQPPERAFVRFAIDGDESTNHLYRQHVRWERLMANVDAFLAAGGNAEWDFIVFEHNEHQVEAMRSLAEQKGFTKFNAKKTARGAVKPSVPVKDTSGSVVRTLRPPANPAWQNEAALESVQKAACLVLRELLQAVEKYGSIEAYYDSCEISCKVAKEKEEMYRADLPNSGREVVRLAKAAFPQEGLHALSALRRGVGAAVDRRAGLFQQLVPAAMRQPSLREGRLRTCSGVCGVEVRRTIVAAQVNAFAKQFAGAAQHLDPVRRSRAASAATVAPAPVEGSPVEVWYGSETGTAEQLALRAAEALGSEAAVSVPPPWDQVEARLHGCRALVLVLATWGQGEPTEDAQGLFRFLRERGGKAKRVFPPLPVAIFGLGSSLWPHFNAAAREAEELIRSLGAPILIRLGEGDAAKGHLDSDFDAWLQELLVALKKLGLDSSGGPPRVRRSTDSVAIVPMTVVRVTRLAPRDPVARYFEVQLRGAVSHGFGDALGVLPTHGGFAGARRPRWYTIASAPTSSDDQLPSQASRDFLQLLPRACREAAMAMTIDCGKLVSKFNSPPAAMSLKVDGTVRAATPNRGAGVQMDGVLAYALKMFLKVEEARIDPGMNVGSDIMKVPVPELGPMLPPPQPHSVQRPPKDPRFRPIPLADRANLVFSKGSVGHPFTCAAACRYVKRKGGCRRGADCNLCHECFWSKDSEMWEQAQEEKVAQAGPVFVPSQEDVTDEFAGLLSEVCMLQPLPQQESYPASGFLGSMDSAVGMEGFAGVEMPAMNPGSLGHPHSCGPACKYAQKSRGCKDGDMCSHCHLCQWTRFSAKSLKL</sequence>
<dbReference type="InterPro" id="IPR029039">
    <property type="entry name" value="Flavoprotein-like_sf"/>
</dbReference>
<evidence type="ECO:0000256" key="1">
    <source>
        <dbReference type="ARBA" id="ARBA00008239"/>
    </source>
</evidence>
<dbReference type="EMBL" id="LSRX01000894">
    <property type="protein sequence ID" value="OLP86898.1"/>
    <property type="molecule type" value="Genomic_DNA"/>
</dbReference>
<dbReference type="SUPFAM" id="SSF102114">
    <property type="entry name" value="Radical SAM enzymes"/>
    <property type="match status" value="1"/>
</dbReference>
<gene>
    <name evidence="7" type="ORF">AK812_SmicGene31958</name>
</gene>
<dbReference type="SUPFAM" id="SSF52218">
    <property type="entry name" value="Flavoproteins"/>
    <property type="match status" value="1"/>
</dbReference>
<dbReference type="InterPro" id="IPR008254">
    <property type="entry name" value="Flavodoxin/NO_synth"/>
</dbReference>
<dbReference type="Gene3D" id="3.20.20.70">
    <property type="entry name" value="Aldolase class I"/>
    <property type="match status" value="1"/>
</dbReference>
<dbReference type="SUPFAM" id="SSF63380">
    <property type="entry name" value="Riboflavin synthase domain-like"/>
    <property type="match status" value="1"/>
</dbReference>
<dbReference type="InterPro" id="IPR020568">
    <property type="entry name" value="Ribosomal_Su5_D2-typ_SF"/>
</dbReference>
<dbReference type="GO" id="GO:0005524">
    <property type="term" value="F:ATP binding"/>
    <property type="evidence" value="ECO:0007669"/>
    <property type="project" value="UniProtKB-KW"/>
</dbReference>
<dbReference type="GO" id="GO:0016887">
    <property type="term" value="F:ATP hydrolysis activity"/>
    <property type="evidence" value="ECO:0007669"/>
    <property type="project" value="InterPro"/>
</dbReference>
<dbReference type="InterPro" id="IPR017938">
    <property type="entry name" value="Riboflavin_synthase-like_b-brl"/>
</dbReference>
<name>A0A1Q9CVF3_SYMMI</name>
<evidence type="ECO:0000256" key="4">
    <source>
        <dbReference type="ARBA" id="ARBA00023186"/>
    </source>
</evidence>
<dbReference type="GO" id="GO:0010181">
    <property type="term" value="F:FMN binding"/>
    <property type="evidence" value="ECO:0007669"/>
    <property type="project" value="InterPro"/>
</dbReference>
<proteinExistence type="inferred from homology"/>
<dbReference type="Pfam" id="PF00183">
    <property type="entry name" value="HSP90"/>
    <property type="match status" value="1"/>
</dbReference>
<feature type="region of interest" description="Disordered" evidence="5">
    <location>
        <begin position="250"/>
        <end position="287"/>
    </location>
</feature>
<organism evidence="7 8">
    <name type="scientific">Symbiodinium microadriaticum</name>
    <name type="common">Dinoflagellate</name>
    <name type="synonym">Zooxanthella microadriatica</name>
    <dbReference type="NCBI Taxonomy" id="2951"/>
    <lineage>
        <taxon>Eukaryota</taxon>
        <taxon>Sar</taxon>
        <taxon>Alveolata</taxon>
        <taxon>Dinophyceae</taxon>
        <taxon>Suessiales</taxon>
        <taxon>Symbiodiniaceae</taxon>
        <taxon>Symbiodinium</taxon>
    </lineage>
</organism>
<dbReference type="GO" id="GO:0140662">
    <property type="term" value="F:ATP-dependent protein folding chaperone"/>
    <property type="evidence" value="ECO:0007669"/>
    <property type="project" value="InterPro"/>
</dbReference>
<keyword evidence="4" id="KW-0143">Chaperone</keyword>
<keyword evidence="3" id="KW-0067">ATP-binding</keyword>
<dbReference type="FunFam" id="3.30.230.80:FF:000001">
    <property type="entry name" value="Heat shock protein 90 alpha"/>
    <property type="match status" value="1"/>
</dbReference>
<dbReference type="SUPFAM" id="SSF55874">
    <property type="entry name" value="ATPase domain of HSP90 chaperone/DNA topoisomerase II/histidine kinase"/>
    <property type="match status" value="2"/>
</dbReference>
<dbReference type="Gene3D" id="3.30.230.80">
    <property type="match status" value="1"/>
</dbReference>
<dbReference type="Gene3D" id="3.40.50.11260">
    <property type="match status" value="1"/>
</dbReference>
<dbReference type="FunFam" id="3.30.565.10:FF:000005">
    <property type="entry name" value="Heat shock protein 90"/>
    <property type="match status" value="1"/>
</dbReference>
<dbReference type="InterPro" id="IPR013785">
    <property type="entry name" value="Aldolase_TIM"/>
</dbReference>
<reference evidence="7 8" key="1">
    <citation type="submission" date="2016-02" db="EMBL/GenBank/DDBJ databases">
        <title>Genome analysis of coral dinoflagellate symbionts highlights evolutionary adaptations to a symbiotic lifestyle.</title>
        <authorList>
            <person name="Aranda M."/>
            <person name="Li Y."/>
            <person name="Liew Y.J."/>
            <person name="Baumgarten S."/>
            <person name="Simakov O."/>
            <person name="Wilson M."/>
            <person name="Piel J."/>
            <person name="Ashoor H."/>
            <person name="Bougouffa S."/>
            <person name="Bajic V.B."/>
            <person name="Ryu T."/>
            <person name="Ravasi T."/>
            <person name="Bayer T."/>
            <person name="Micklem G."/>
            <person name="Kim H."/>
            <person name="Bhak J."/>
            <person name="Lajeunesse T.C."/>
            <person name="Voolstra C.R."/>
        </authorList>
    </citation>
    <scope>NUCLEOTIDE SEQUENCE [LARGE SCALE GENOMIC DNA]</scope>
    <source>
        <strain evidence="7 8">CCMP2467</strain>
    </source>
</reference>
<dbReference type="CDD" id="cd01335">
    <property type="entry name" value="Radical_SAM"/>
    <property type="match status" value="1"/>
</dbReference>
<evidence type="ECO:0000256" key="5">
    <source>
        <dbReference type="SAM" id="MobiDB-lite"/>
    </source>
</evidence>
<dbReference type="Gene3D" id="3.30.565.10">
    <property type="entry name" value="Histidine kinase-like ATPase, C-terminal domain"/>
    <property type="match status" value="1"/>
</dbReference>
<keyword evidence="8" id="KW-1185">Reference proteome</keyword>
<dbReference type="InterPro" id="IPR020575">
    <property type="entry name" value="Hsp90_N"/>
</dbReference>
<dbReference type="NCBIfam" id="NF003555">
    <property type="entry name" value="PRK05218.1"/>
    <property type="match status" value="1"/>
</dbReference>
<evidence type="ECO:0000259" key="6">
    <source>
        <dbReference type="PROSITE" id="PS50902"/>
    </source>
</evidence>
<dbReference type="Gene3D" id="3.40.50.360">
    <property type="match status" value="1"/>
</dbReference>
<protein>
    <submittedName>
        <fullName evidence="7">Heat shock protein 90</fullName>
    </submittedName>
</protein>
<dbReference type="HAMAP" id="MF_00505">
    <property type="entry name" value="HSP90"/>
    <property type="match status" value="1"/>
</dbReference>
<keyword evidence="2" id="KW-0547">Nucleotide-binding</keyword>
<accession>A0A1Q9CVF3</accession>
<dbReference type="PROSITE" id="PS50902">
    <property type="entry name" value="FLAVODOXIN_LIKE"/>
    <property type="match status" value="1"/>
</dbReference>
<comment type="similarity">
    <text evidence="1">Belongs to the heat shock protein 90 family.</text>
</comment>
<dbReference type="PANTHER" id="PTHR11528">
    <property type="entry name" value="HEAT SHOCK PROTEIN 90 FAMILY MEMBER"/>
    <property type="match status" value="1"/>
</dbReference>
<dbReference type="OrthoDB" id="432685at2759"/>
<dbReference type="InterPro" id="IPR001404">
    <property type="entry name" value="Hsp90_fam"/>
</dbReference>
<dbReference type="Proteomes" id="UP000186817">
    <property type="component" value="Unassembled WGS sequence"/>
</dbReference>
<dbReference type="GO" id="GO:0051082">
    <property type="term" value="F:unfolded protein binding"/>
    <property type="evidence" value="ECO:0007669"/>
    <property type="project" value="InterPro"/>
</dbReference>
<dbReference type="InterPro" id="IPR036890">
    <property type="entry name" value="HATPase_C_sf"/>
</dbReference>
<dbReference type="PROSITE" id="PS00298">
    <property type="entry name" value="HSP90"/>
    <property type="match status" value="1"/>
</dbReference>
<evidence type="ECO:0000256" key="2">
    <source>
        <dbReference type="ARBA" id="ARBA00022741"/>
    </source>
</evidence>
<dbReference type="CDD" id="cd16927">
    <property type="entry name" value="HATPase_Hsp90-like"/>
    <property type="match status" value="1"/>
</dbReference>
<dbReference type="SUPFAM" id="SSF54211">
    <property type="entry name" value="Ribosomal protein S5 domain 2-like"/>
    <property type="match status" value="1"/>
</dbReference>